<reference evidence="2 4" key="1">
    <citation type="submission" date="2015-09" db="EMBL/GenBank/DDBJ databases">
        <authorList>
            <person name="Jackson K.R."/>
            <person name="Lunt B.L."/>
            <person name="Fisher J.N.B."/>
            <person name="Gardner A.V."/>
            <person name="Bailey M.E."/>
            <person name="Deus L.M."/>
            <person name="Earl A.S."/>
            <person name="Gibby P.D."/>
            <person name="Hartmann K.A."/>
            <person name="Liu J.E."/>
            <person name="Manci A.M."/>
            <person name="Nielsen D.A."/>
            <person name="Solomon M.B."/>
            <person name="Breakwell D.P."/>
            <person name="Burnett S.H."/>
            <person name="Grose J.H."/>
        </authorList>
    </citation>
    <scope>NUCLEOTIDE SEQUENCE [LARGE SCALE GENOMIC DNA]</scope>
    <source>
        <strain evidence="2 4">KCOM 1279</strain>
    </source>
</reference>
<reference evidence="3 5" key="2">
    <citation type="submission" date="2017-06" db="EMBL/GenBank/DDBJ databases">
        <title>Draft genome sequence of Fusobacterium nucleatum subsp. animalis KCOM 1280 (=ChDC F318).</title>
        <authorList>
            <person name="Kook J.-K."/>
            <person name="Park S.-N."/>
            <person name="Lim Y.K."/>
            <person name="Roh H."/>
        </authorList>
    </citation>
    <scope>NUCLEOTIDE SEQUENCE [LARGE SCALE GENOMIC DNA]</scope>
    <source>
        <strain evidence="3">KCOM 1280</strain>
        <strain evidence="5">KCOM 1280 ( ChDC F318)</strain>
    </source>
</reference>
<dbReference type="Proteomes" id="UP000063147">
    <property type="component" value="Chromosome"/>
</dbReference>
<dbReference type="InterPro" id="IPR001387">
    <property type="entry name" value="Cro/C1-type_HTH"/>
</dbReference>
<dbReference type="RefSeq" id="WP_060676128.1">
    <property type="nucleotide sequence ID" value="NZ_CP012713.1"/>
</dbReference>
<dbReference type="PROSITE" id="PS50943">
    <property type="entry name" value="HTH_CROC1"/>
    <property type="match status" value="1"/>
</dbReference>
<dbReference type="OrthoDB" id="10012056at2"/>
<dbReference type="Gene3D" id="1.10.260.40">
    <property type="entry name" value="lambda repressor-like DNA-binding domains"/>
    <property type="match status" value="1"/>
</dbReference>
<feature type="domain" description="HTH cro/C1-type" evidence="1">
    <location>
        <begin position="8"/>
        <end position="62"/>
    </location>
</feature>
<dbReference type="EMBL" id="NJGJ01000001">
    <property type="protein sequence ID" value="PGH25303.1"/>
    <property type="molecule type" value="Genomic_DNA"/>
</dbReference>
<organism evidence="2">
    <name type="scientific">Fusobacterium animalis</name>
    <dbReference type="NCBI Taxonomy" id="76859"/>
    <lineage>
        <taxon>Bacteria</taxon>
        <taxon>Fusobacteriati</taxon>
        <taxon>Fusobacteriota</taxon>
        <taxon>Fusobacteriia</taxon>
        <taxon>Fusobacteriales</taxon>
        <taxon>Fusobacteriaceae</taxon>
        <taxon>Fusobacterium</taxon>
    </lineage>
</organism>
<accession>A0A0M3US99</accession>
<evidence type="ECO:0000313" key="3">
    <source>
        <dbReference type="EMBL" id="PGH25303.1"/>
    </source>
</evidence>
<sequence length="226" mass="26696">MNNIEIILRTLMKIHNFTQVELSIKTDIPLPTIRKYLKSEFNPTSKNIKKISENFEIDLSKLLKINLNNTEKLEDLELKYNLLLNKTLENIETYETDISLGDYGGHLSHLNYNPFDRLEDEEKNKRYFENTINFIKFLEKEINNRNEILDTDILKEFDKNIIELLKSNGIILVDNGNILDENIKVKINNNTYEISNMKLKKIIEFLKNNLVNDFKNTIELIDKTIK</sequence>
<dbReference type="GO" id="GO:0003677">
    <property type="term" value="F:DNA binding"/>
    <property type="evidence" value="ECO:0007669"/>
    <property type="project" value="InterPro"/>
</dbReference>
<evidence type="ECO:0000313" key="5">
    <source>
        <dbReference type="Proteomes" id="UP000226179"/>
    </source>
</evidence>
<dbReference type="Proteomes" id="UP000226179">
    <property type="component" value="Unassembled WGS sequence"/>
</dbReference>
<dbReference type="Pfam" id="PF01381">
    <property type="entry name" value="HTH_3"/>
    <property type="match status" value="1"/>
</dbReference>
<dbReference type="AlphaFoldDB" id="A0A0M3US99"/>
<dbReference type="SUPFAM" id="SSF47413">
    <property type="entry name" value="lambda repressor-like DNA-binding domains"/>
    <property type="match status" value="1"/>
</dbReference>
<evidence type="ECO:0000259" key="1">
    <source>
        <dbReference type="PROSITE" id="PS50943"/>
    </source>
</evidence>
<dbReference type="InterPro" id="IPR010982">
    <property type="entry name" value="Lambda_DNA-bd_dom_sf"/>
</dbReference>
<protein>
    <submittedName>
        <fullName evidence="3">Transcriptional regulator</fullName>
    </submittedName>
</protein>
<dbReference type="PATRIC" id="fig|76859.3.peg.1163"/>
<proteinExistence type="predicted"/>
<evidence type="ECO:0000313" key="2">
    <source>
        <dbReference type="EMBL" id="ALF17713.1"/>
    </source>
</evidence>
<evidence type="ECO:0000313" key="4">
    <source>
        <dbReference type="Proteomes" id="UP000063147"/>
    </source>
</evidence>
<dbReference type="EMBL" id="CP012713">
    <property type="protein sequence ID" value="ALF17713.1"/>
    <property type="molecule type" value="Genomic_DNA"/>
</dbReference>
<gene>
    <name evidence="3" type="ORF">RN90_07810</name>
    <name evidence="2" type="ORF">RN98_05825</name>
</gene>
<name>A0A0M3US99_9FUSO</name>
<dbReference type="SMART" id="SM00530">
    <property type="entry name" value="HTH_XRE"/>
    <property type="match status" value="1"/>
</dbReference>